<keyword evidence="6" id="KW-0030">Aminoacyl-tRNA synthetase</keyword>
<protein>
    <recommendedName>
        <fullName evidence="2">serine--tRNA ligase</fullName>
        <ecNumber evidence="2">6.1.1.11</ecNumber>
    </recommendedName>
    <alternativeName>
        <fullName evidence="7">Seryl-tRNA synthetase</fullName>
    </alternativeName>
</protein>
<reference evidence="11 12" key="1">
    <citation type="journal article" date="2024" name="bioRxiv">
        <title>A reference genome for Trichogramma kaykai: A tiny desert-dwelling parasitoid wasp with competing sex-ratio distorters.</title>
        <authorList>
            <person name="Culotta J."/>
            <person name="Lindsey A.R."/>
        </authorList>
    </citation>
    <scope>NUCLEOTIDE SEQUENCE [LARGE SCALE GENOMIC DNA]</scope>
    <source>
        <strain evidence="11 12">KSX58</strain>
    </source>
</reference>
<evidence type="ECO:0000313" key="12">
    <source>
        <dbReference type="Proteomes" id="UP001627154"/>
    </source>
</evidence>
<feature type="binding site" evidence="9">
    <location>
        <begin position="264"/>
        <end position="267"/>
    </location>
    <ligand>
        <name>ATP</name>
        <dbReference type="ChEBI" id="CHEBI:30616"/>
    </ligand>
</feature>
<name>A0ABD2XJ64_9HYME</name>
<dbReference type="InterPro" id="IPR006195">
    <property type="entry name" value="aa-tRNA-synth_II"/>
</dbReference>
<feature type="binding site" evidence="9">
    <location>
        <begin position="249"/>
        <end position="251"/>
    </location>
    <ligand>
        <name>ATP</name>
        <dbReference type="ChEBI" id="CHEBI:30616"/>
    </ligand>
</feature>
<feature type="binding site" evidence="8">
    <location>
        <position position="249"/>
    </location>
    <ligand>
        <name>L-serine</name>
        <dbReference type="ChEBI" id="CHEBI:33384"/>
    </ligand>
</feature>
<dbReference type="GO" id="GO:0005524">
    <property type="term" value="F:ATP binding"/>
    <property type="evidence" value="ECO:0007669"/>
    <property type="project" value="UniProtKB-KW"/>
</dbReference>
<dbReference type="SUPFAM" id="SSF55681">
    <property type="entry name" value="Class II aaRS and biotin synthetases"/>
    <property type="match status" value="1"/>
</dbReference>
<dbReference type="PIRSF" id="PIRSF001529">
    <property type="entry name" value="Ser-tRNA-synth_IIa"/>
    <property type="match status" value="1"/>
</dbReference>
<dbReference type="EC" id="6.1.1.11" evidence="2"/>
<evidence type="ECO:0000256" key="9">
    <source>
        <dbReference type="PIRSR" id="PIRSR001529-2"/>
    </source>
</evidence>
<proteinExistence type="inferred from homology"/>
<keyword evidence="12" id="KW-1185">Reference proteome</keyword>
<feature type="site" description="Important for serine binding" evidence="8">
    <location>
        <position position="370"/>
    </location>
</feature>
<keyword evidence="3" id="KW-0436">Ligase</keyword>
<dbReference type="PANTHER" id="PTHR11778">
    <property type="entry name" value="SERYL-TRNA SYNTHETASE"/>
    <property type="match status" value="1"/>
</dbReference>
<dbReference type="EMBL" id="JBJJXI010000021">
    <property type="protein sequence ID" value="KAL3405185.1"/>
    <property type="molecule type" value="Genomic_DNA"/>
</dbReference>
<gene>
    <name evidence="11" type="ORF">TKK_002228</name>
</gene>
<feature type="binding site" evidence="8">
    <location>
        <position position="368"/>
    </location>
    <ligand>
        <name>L-serine</name>
        <dbReference type="ChEBI" id="CHEBI:33384"/>
    </ligand>
</feature>
<dbReference type="FunFam" id="3.30.930.10:FF:000078">
    <property type="entry name" value="Seryl-tRNA synthetase"/>
    <property type="match status" value="1"/>
</dbReference>
<comment type="caution">
    <text evidence="11">The sequence shown here is derived from an EMBL/GenBank/DDBJ whole genome shotgun (WGS) entry which is preliminary data.</text>
</comment>
<feature type="domain" description="Aminoacyl-transfer RNA synthetases class-II family profile" evidence="10">
    <location>
        <begin position="156"/>
        <end position="395"/>
    </location>
</feature>
<comment type="similarity">
    <text evidence="1">Belongs to the class-II aminoacyl-tRNA synthetase family. Type-1 seryl-tRNA synthetase subfamily.</text>
</comment>
<dbReference type="InterPro" id="IPR002314">
    <property type="entry name" value="aa-tRNA-synt_IIb"/>
</dbReference>
<dbReference type="AlphaFoldDB" id="A0ABD2XJ64"/>
<feature type="binding site" evidence="8">
    <location>
        <position position="218"/>
    </location>
    <ligand>
        <name>L-serine</name>
        <dbReference type="ChEBI" id="CHEBI:33384"/>
    </ligand>
</feature>
<evidence type="ECO:0000259" key="10">
    <source>
        <dbReference type="PROSITE" id="PS50862"/>
    </source>
</evidence>
<dbReference type="InterPro" id="IPR002317">
    <property type="entry name" value="Ser-tRNA-ligase_type_1"/>
</dbReference>
<evidence type="ECO:0000256" key="2">
    <source>
        <dbReference type="ARBA" id="ARBA00012840"/>
    </source>
</evidence>
<dbReference type="PROSITE" id="PS50862">
    <property type="entry name" value="AA_TRNA_LIGASE_II"/>
    <property type="match status" value="1"/>
</dbReference>
<evidence type="ECO:0000256" key="1">
    <source>
        <dbReference type="ARBA" id="ARBA00010728"/>
    </source>
</evidence>
<evidence type="ECO:0000256" key="7">
    <source>
        <dbReference type="ARBA" id="ARBA00031113"/>
    </source>
</evidence>
<evidence type="ECO:0000256" key="4">
    <source>
        <dbReference type="ARBA" id="ARBA00022741"/>
    </source>
</evidence>
<dbReference type="Pfam" id="PF00587">
    <property type="entry name" value="tRNA-synt_2b"/>
    <property type="match status" value="1"/>
</dbReference>
<evidence type="ECO:0000256" key="8">
    <source>
        <dbReference type="PIRSR" id="PIRSR001529-1"/>
    </source>
</evidence>
<feature type="binding site" evidence="9">
    <location>
        <begin position="335"/>
        <end position="338"/>
    </location>
    <ligand>
        <name>ATP</name>
        <dbReference type="ChEBI" id="CHEBI:30616"/>
    </ligand>
</feature>
<dbReference type="PRINTS" id="PR00981">
    <property type="entry name" value="TRNASYNTHSER"/>
</dbReference>
<dbReference type="GO" id="GO:0004828">
    <property type="term" value="F:serine-tRNA ligase activity"/>
    <property type="evidence" value="ECO:0007669"/>
    <property type="project" value="UniProtKB-EC"/>
</dbReference>
<keyword evidence="5 9" id="KW-0067">ATP-binding</keyword>
<organism evidence="11 12">
    <name type="scientific">Trichogramma kaykai</name>
    <dbReference type="NCBI Taxonomy" id="54128"/>
    <lineage>
        <taxon>Eukaryota</taxon>
        <taxon>Metazoa</taxon>
        <taxon>Ecdysozoa</taxon>
        <taxon>Arthropoda</taxon>
        <taxon>Hexapoda</taxon>
        <taxon>Insecta</taxon>
        <taxon>Pterygota</taxon>
        <taxon>Neoptera</taxon>
        <taxon>Endopterygota</taxon>
        <taxon>Hymenoptera</taxon>
        <taxon>Apocrita</taxon>
        <taxon>Proctotrupomorpha</taxon>
        <taxon>Chalcidoidea</taxon>
        <taxon>Trichogrammatidae</taxon>
        <taxon>Trichogramma</taxon>
    </lineage>
</organism>
<evidence type="ECO:0000256" key="5">
    <source>
        <dbReference type="ARBA" id="ARBA00022840"/>
    </source>
</evidence>
<accession>A0ABD2XJ64</accession>
<dbReference type="Gene3D" id="3.30.930.10">
    <property type="entry name" value="Bira Bifunctional Protein, Domain 2"/>
    <property type="match status" value="1"/>
</dbReference>
<sequence length="426" mass="48465">MKRFGRQLSKFIQARCYSQELLEKKSPLTVSGEVNLPVPEYDVQFICNPSNRDLIANNISKRNSHGNIDRVLELSKTPESLEFLKEIDKIPNLTDPNVLQHETEFFVINQHGDPPKFNFKPQEFSNLASKLKLMRTDNLGPVTGSRSYILIGDLAELEQALINYTVQELCKLNFQLVSVPDILPSQVIERCGLISDGERKLVYKLQPHYGGDLSLSGTAEMALAYKLTNRLLNFDELPLKLAAVSRCYRAEVSGLAEERGIYRVHQFTKVEMFICSSQNDSFEIQNEIIKIQEKLFKQLGLHFKTIDMPPHELGSPAYRKVDIEAWMPGRNQFGEISSCSNCTDYQARRLGIKYENKDKTILHAHTLNGTACAIPRMLIAICETNQLEDGTIRIPDPLVSFMNGKKVIETQNFPQIRQFKGKPKLD</sequence>
<evidence type="ECO:0000256" key="6">
    <source>
        <dbReference type="ARBA" id="ARBA00023146"/>
    </source>
</evidence>
<evidence type="ECO:0000256" key="3">
    <source>
        <dbReference type="ARBA" id="ARBA00022598"/>
    </source>
</evidence>
<dbReference type="InterPro" id="IPR045864">
    <property type="entry name" value="aa-tRNA-synth_II/BPL/LPL"/>
</dbReference>
<dbReference type="Proteomes" id="UP001627154">
    <property type="component" value="Unassembled WGS sequence"/>
</dbReference>
<evidence type="ECO:0000313" key="11">
    <source>
        <dbReference type="EMBL" id="KAL3405185.1"/>
    </source>
</evidence>
<keyword evidence="4" id="KW-0547">Nucleotide-binding</keyword>
<feature type="binding site" evidence="8">
    <location>
        <position position="271"/>
    </location>
    <ligand>
        <name>L-serine</name>
        <dbReference type="ChEBI" id="CHEBI:33384"/>
    </ligand>
</feature>